<evidence type="ECO:0000313" key="3">
    <source>
        <dbReference type="EMBL" id="MBB3892068.1"/>
    </source>
</evidence>
<dbReference type="Proteomes" id="UP000530564">
    <property type="component" value="Unassembled WGS sequence"/>
</dbReference>
<keyword evidence="1" id="KW-0812">Transmembrane</keyword>
<dbReference type="RefSeq" id="WP_183773706.1">
    <property type="nucleotide sequence ID" value="NZ_JACIDK010000003.1"/>
</dbReference>
<dbReference type="GO" id="GO:0016020">
    <property type="term" value="C:membrane"/>
    <property type="evidence" value="ECO:0007669"/>
    <property type="project" value="TreeGrafter"/>
</dbReference>
<feature type="transmembrane region" description="Helical" evidence="1">
    <location>
        <begin position="89"/>
        <end position="115"/>
    </location>
</feature>
<feature type="transmembrane region" description="Helical" evidence="1">
    <location>
        <begin position="242"/>
        <end position="259"/>
    </location>
</feature>
<dbReference type="GO" id="GO:0016747">
    <property type="term" value="F:acyltransferase activity, transferring groups other than amino-acyl groups"/>
    <property type="evidence" value="ECO:0007669"/>
    <property type="project" value="InterPro"/>
</dbReference>
<dbReference type="PANTHER" id="PTHR23028:SF53">
    <property type="entry name" value="ACYL_TRANSF_3 DOMAIN-CONTAINING PROTEIN"/>
    <property type="match status" value="1"/>
</dbReference>
<feature type="transmembrane region" description="Helical" evidence="1">
    <location>
        <begin position="47"/>
        <end position="69"/>
    </location>
</feature>
<keyword evidence="4" id="KW-1185">Reference proteome</keyword>
<sequence length="362" mass="39772">MRISDERLDADANNFTAVRLLLASSVIYTHCYFMTTGVRNADDLSGFLGAPISAYAVDGFFFLSGFLVYPSLLRLSSSVRFLTARFVRLWPGLALCVLLTVLVGGFFTTAAPGAYLGGETSKFVLTNLTFTVASYRLTGVECGGEPCVLNGSLWTLPWEVRCYAVLAILGALGLAKPTIMKRLVLPLSLVGVLVWDVPQVQELARSLVGDGAVYLIETFDRLWAAFALGIAAYLFRERIPLSWIWLGVLFVVTLAAHGVGLGLHMRALLIGYAVLCWGLLTAQRSVFSAKWPDYSYGMYIYGYPVMVLIYAFWPTSSHLALTLVTMAATVPLAALSWHLVERPALDAYRRRRRAGRLAAQQT</sequence>
<feature type="transmembrane region" description="Helical" evidence="1">
    <location>
        <begin position="12"/>
        <end position="35"/>
    </location>
</feature>
<dbReference type="Pfam" id="PF01757">
    <property type="entry name" value="Acyl_transf_3"/>
    <property type="match status" value="1"/>
</dbReference>
<dbReference type="AlphaFoldDB" id="A0A840A0Z6"/>
<comment type="caution">
    <text evidence="3">The sequence shown here is derived from an EMBL/GenBank/DDBJ whole genome shotgun (WGS) entry which is preliminary data.</text>
</comment>
<dbReference type="PANTHER" id="PTHR23028">
    <property type="entry name" value="ACETYLTRANSFERASE"/>
    <property type="match status" value="1"/>
</dbReference>
<dbReference type="InterPro" id="IPR050879">
    <property type="entry name" value="Acyltransferase_3"/>
</dbReference>
<evidence type="ECO:0000256" key="1">
    <source>
        <dbReference type="SAM" id="Phobius"/>
    </source>
</evidence>
<feature type="transmembrane region" description="Helical" evidence="1">
    <location>
        <begin position="319"/>
        <end position="340"/>
    </location>
</feature>
<name>A0A840A0Z6_9CAUL</name>
<accession>A0A840A0Z6</accession>
<feature type="transmembrane region" description="Helical" evidence="1">
    <location>
        <begin position="265"/>
        <end position="282"/>
    </location>
</feature>
<evidence type="ECO:0000259" key="2">
    <source>
        <dbReference type="Pfam" id="PF01757"/>
    </source>
</evidence>
<proteinExistence type="predicted"/>
<protein>
    <submittedName>
        <fullName evidence="3">Peptidoglycan/LPS O-acetylase OafA/YrhL</fullName>
    </submittedName>
</protein>
<organism evidence="3 4">
    <name type="scientific">Phenylobacterium haematophilum</name>
    <dbReference type="NCBI Taxonomy" id="98513"/>
    <lineage>
        <taxon>Bacteria</taxon>
        <taxon>Pseudomonadati</taxon>
        <taxon>Pseudomonadota</taxon>
        <taxon>Alphaproteobacteria</taxon>
        <taxon>Caulobacterales</taxon>
        <taxon>Caulobacteraceae</taxon>
        <taxon>Phenylobacterium</taxon>
    </lineage>
</organism>
<gene>
    <name evidence="3" type="ORF">GGQ61_002796</name>
</gene>
<dbReference type="EMBL" id="JACIDK010000003">
    <property type="protein sequence ID" value="MBB3892068.1"/>
    <property type="molecule type" value="Genomic_DNA"/>
</dbReference>
<feature type="transmembrane region" description="Helical" evidence="1">
    <location>
        <begin position="158"/>
        <end position="175"/>
    </location>
</feature>
<feature type="domain" description="Acyltransferase 3" evidence="2">
    <location>
        <begin position="16"/>
        <end position="335"/>
    </location>
</feature>
<feature type="transmembrane region" description="Helical" evidence="1">
    <location>
        <begin position="294"/>
        <end position="313"/>
    </location>
</feature>
<dbReference type="InterPro" id="IPR002656">
    <property type="entry name" value="Acyl_transf_3_dom"/>
</dbReference>
<dbReference type="GO" id="GO:0000271">
    <property type="term" value="P:polysaccharide biosynthetic process"/>
    <property type="evidence" value="ECO:0007669"/>
    <property type="project" value="TreeGrafter"/>
</dbReference>
<evidence type="ECO:0000313" key="4">
    <source>
        <dbReference type="Proteomes" id="UP000530564"/>
    </source>
</evidence>
<keyword evidence="1" id="KW-1133">Transmembrane helix</keyword>
<reference evidence="3 4" key="1">
    <citation type="submission" date="2020-08" db="EMBL/GenBank/DDBJ databases">
        <title>Genomic Encyclopedia of Type Strains, Phase IV (KMG-IV): sequencing the most valuable type-strain genomes for metagenomic binning, comparative biology and taxonomic classification.</title>
        <authorList>
            <person name="Goeker M."/>
        </authorList>
    </citation>
    <scope>NUCLEOTIDE SEQUENCE [LARGE SCALE GENOMIC DNA]</scope>
    <source>
        <strain evidence="3 4">DSM 21793</strain>
    </source>
</reference>
<keyword evidence="1" id="KW-0472">Membrane</keyword>